<dbReference type="OrthoDB" id="291007at2759"/>
<reference evidence="2" key="1">
    <citation type="submission" date="2020-12" db="UniProtKB">
        <authorList>
            <consortium name="WormBaseParasite"/>
        </authorList>
    </citation>
    <scope>IDENTIFICATION</scope>
    <source>
        <strain evidence="2">MHco3</strain>
    </source>
</reference>
<dbReference type="AlphaFoldDB" id="A0A7I4XVJ6"/>
<dbReference type="Proteomes" id="UP000025227">
    <property type="component" value="Unplaced"/>
</dbReference>
<proteinExistence type="predicted"/>
<evidence type="ECO:0000313" key="1">
    <source>
        <dbReference type="Proteomes" id="UP000025227"/>
    </source>
</evidence>
<protein>
    <submittedName>
        <fullName evidence="2">Glycoprotein B</fullName>
    </submittedName>
</protein>
<evidence type="ECO:0000313" key="2">
    <source>
        <dbReference type="WBParaSite" id="HCON_00016160-00001"/>
    </source>
</evidence>
<keyword evidence="1" id="KW-1185">Reference proteome</keyword>
<name>A0A7I4XVJ6_HAECO</name>
<accession>A0A7I4XVJ6</accession>
<sequence>FCCQQAYQRRILSRTNLVPFIVTSRNTGISLTFEYTYVDAGAKFDYVEETTTTTTTTTTAEPLQTMEILDTVNMETDGLTTIMARVA</sequence>
<organism evidence="1 2">
    <name type="scientific">Haemonchus contortus</name>
    <name type="common">Barber pole worm</name>
    <dbReference type="NCBI Taxonomy" id="6289"/>
    <lineage>
        <taxon>Eukaryota</taxon>
        <taxon>Metazoa</taxon>
        <taxon>Ecdysozoa</taxon>
        <taxon>Nematoda</taxon>
        <taxon>Chromadorea</taxon>
        <taxon>Rhabditida</taxon>
        <taxon>Rhabditina</taxon>
        <taxon>Rhabditomorpha</taxon>
        <taxon>Strongyloidea</taxon>
        <taxon>Trichostrongylidae</taxon>
        <taxon>Haemonchus</taxon>
    </lineage>
</organism>
<dbReference type="WBParaSite" id="HCON_00016160-00001">
    <property type="protein sequence ID" value="HCON_00016160-00001"/>
    <property type="gene ID" value="HCON_00016160"/>
</dbReference>